<protein>
    <submittedName>
        <fullName evidence="4">FecR family protein</fullName>
    </submittedName>
</protein>
<comment type="caution">
    <text evidence="4">The sequence shown here is derived from an EMBL/GenBank/DDBJ whole genome shotgun (WGS) entry which is preliminary data.</text>
</comment>
<dbReference type="RefSeq" id="WP_130540921.1">
    <property type="nucleotide sequence ID" value="NZ_CP042431.1"/>
</dbReference>
<reference evidence="4 5" key="1">
    <citation type="submission" date="2019-02" db="EMBL/GenBank/DDBJ databases">
        <title>Genomic Encyclopedia of Type Strains, Phase IV (KMG-IV): sequencing the most valuable type-strain genomes for metagenomic binning, comparative biology and taxonomic classification.</title>
        <authorList>
            <person name="Goeker M."/>
        </authorList>
    </citation>
    <scope>NUCLEOTIDE SEQUENCE [LARGE SCALE GENOMIC DNA]</scope>
    <source>
        <strain evidence="4 5">DSM 18116</strain>
    </source>
</reference>
<name>A0A4Q7N6A8_9BACT</name>
<dbReference type="PIRSF" id="PIRSF018266">
    <property type="entry name" value="FecR"/>
    <property type="match status" value="1"/>
</dbReference>
<gene>
    <name evidence="4" type="ORF">EV199_2514</name>
</gene>
<dbReference type="InterPro" id="IPR032508">
    <property type="entry name" value="FecR_C"/>
</dbReference>
<feature type="transmembrane region" description="Helical" evidence="1">
    <location>
        <begin position="91"/>
        <end position="109"/>
    </location>
</feature>
<feature type="domain" description="Protein FecR C-terminal" evidence="3">
    <location>
        <begin position="295"/>
        <end position="361"/>
    </location>
</feature>
<dbReference type="PANTHER" id="PTHR30273">
    <property type="entry name" value="PERIPLASMIC SIGNAL SENSOR AND SIGMA FACTOR ACTIVATOR FECR-RELATED"/>
    <property type="match status" value="1"/>
</dbReference>
<evidence type="ECO:0000313" key="5">
    <source>
        <dbReference type="Proteomes" id="UP000293874"/>
    </source>
</evidence>
<keyword evidence="5" id="KW-1185">Reference proteome</keyword>
<sequence length="364" mass="40523">MEQNTSIPGLLKRFTEGQLTEQDELYLSELMKDPESAEAIKKTLADLIESRAGNEVLFMHNPARVDAILAMDKGADSHTIPVHRVHFMRRWGWVAAAIVFAIGLGVFYFSNQTASSPQIVHQPKAQDFSPGSNKAIWILADGKKIELDSTVLDMTSKKEPVAKGYNELQTPRGGQYQLILPDGSKALLNAASSIKYPVVFDGEERRVEVTGEVYFEVAKDVKKPFKVSGGGQETEVLGTTFNINIYNDEPTLKVSLIEGSIKVNNTLLKPGQAYTNKGIIAANLEQDLAWKNGAFNFDNLTLQEAMRQLERWYDIEVVYKNGIPDIPFSGKISRNLSLDELLKTLAGTDLQFTIEDDRKIIITK</sequence>
<dbReference type="InterPro" id="IPR012373">
    <property type="entry name" value="Ferrdict_sens_TM"/>
</dbReference>
<evidence type="ECO:0000313" key="4">
    <source>
        <dbReference type="EMBL" id="RZS76628.1"/>
    </source>
</evidence>
<evidence type="ECO:0000256" key="1">
    <source>
        <dbReference type="SAM" id="Phobius"/>
    </source>
</evidence>
<proteinExistence type="predicted"/>
<dbReference type="Gene3D" id="2.60.120.1440">
    <property type="match status" value="1"/>
</dbReference>
<dbReference type="AlphaFoldDB" id="A0A4Q7N6A8"/>
<feature type="domain" description="FecR protein" evidence="2">
    <location>
        <begin position="167"/>
        <end position="262"/>
    </location>
</feature>
<dbReference type="Pfam" id="PF04773">
    <property type="entry name" value="FecR"/>
    <property type="match status" value="1"/>
</dbReference>
<dbReference type="InterPro" id="IPR006860">
    <property type="entry name" value="FecR"/>
</dbReference>
<dbReference type="GO" id="GO:0016989">
    <property type="term" value="F:sigma factor antagonist activity"/>
    <property type="evidence" value="ECO:0007669"/>
    <property type="project" value="TreeGrafter"/>
</dbReference>
<evidence type="ECO:0000259" key="3">
    <source>
        <dbReference type="Pfam" id="PF16344"/>
    </source>
</evidence>
<dbReference type="EMBL" id="SGXA01000001">
    <property type="protein sequence ID" value="RZS76628.1"/>
    <property type="molecule type" value="Genomic_DNA"/>
</dbReference>
<evidence type="ECO:0000259" key="2">
    <source>
        <dbReference type="Pfam" id="PF04773"/>
    </source>
</evidence>
<keyword evidence="1" id="KW-0472">Membrane</keyword>
<dbReference type="Pfam" id="PF16344">
    <property type="entry name" value="FecR_C"/>
    <property type="match status" value="1"/>
</dbReference>
<dbReference type="Gene3D" id="3.55.50.30">
    <property type="match status" value="1"/>
</dbReference>
<organism evidence="4 5">
    <name type="scientific">Pseudobacter ginsenosidimutans</name>
    <dbReference type="NCBI Taxonomy" id="661488"/>
    <lineage>
        <taxon>Bacteria</taxon>
        <taxon>Pseudomonadati</taxon>
        <taxon>Bacteroidota</taxon>
        <taxon>Chitinophagia</taxon>
        <taxon>Chitinophagales</taxon>
        <taxon>Chitinophagaceae</taxon>
        <taxon>Pseudobacter</taxon>
    </lineage>
</organism>
<dbReference type="PANTHER" id="PTHR30273:SF2">
    <property type="entry name" value="PROTEIN FECR"/>
    <property type="match status" value="1"/>
</dbReference>
<dbReference type="OrthoDB" id="642683at2"/>
<accession>A0A4Q7N6A8</accession>
<dbReference type="Proteomes" id="UP000293874">
    <property type="component" value="Unassembled WGS sequence"/>
</dbReference>
<keyword evidence="1" id="KW-1133">Transmembrane helix</keyword>
<keyword evidence="1" id="KW-0812">Transmembrane</keyword>